<feature type="transmembrane region" description="Helical" evidence="5">
    <location>
        <begin position="123"/>
        <end position="143"/>
    </location>
</feature>
<dbReference type="GO" id="GO:0016020">
    <property type="term" value="C:membrane"/>
    <property type="evidence" value="ECO:0007669"/>
    <property type="project" value="UniProtKB-SubCell"/>
</dbReference>
<feature type="transmembrane region" description="Helical" evidence="5">
    <location>
        <begin position="395"/>
        <end position="415"/>
    </location>
</feature>
<comment type="caution">
    <text evidence="7">The sequence shown here is derived from an EMBL/GenBank/DDBJ whole genome shotgun (WGS) entry which is preliminary data.</text>
</comment>
<dbReference type="AlphaFoldDB" id="L1NI06"/>
<evidence type="ECO:0000256" key="3">
    <source>
        <dbReference type="ARBA" id="ARBA00022989"/>
    </source>
</evidence>
<dbReference type="InterPro" id="IPR009908">
    <property type="entry name" value="Methylamine_util_MauE"/>
</dbReference>
<dbReference type="PATRIC" id="fig|1127699.3.peg.547"/>
<feature type="transmembrane region" description="Helical" evidence="5">
    <location>
        <begin position="85"/>
        <end position="103"/>
    </location>
</feature>
<evidence type="ECO:0000313" key="7">
    <source>
        <dbReference type="EMBL" id="EKY02890.1"/>
    </source>
</evidence>
<evidence type="ECO:0000256" key="4">
    <source>
        <dbReference type="ARBA" id="ARBA00023136"/>
    </source>
</evidence>
<keyword evidence="4 5" id="KW-0472">Membrane</keyword>
<dbReference type="Pfam" id="PF07291">
    <property type="entry name" value="MauE"/>
    <property type="match status" value="1"/>
</dbReference>
<evidence type="ECO:0000313" key="8">
    <source>
        <dbReference type="Proteomes" id="UP000010433"/>
    </source>
</evidence>
<dbReference type="Proteomes" id="UP000010433">
    <property type="component" value="Unassembled WGS sequence"/>
</dbReference>
<organism evidence="7 8">
    <name type="scientific">Hoylesella saccharolytica F0055</name>
    <dbReference type="NCBI Taxonomy" id="1127699"/>
    <lineage>
        <taxon>Bacteria</taxon>
        <taxon>Pseudomonadati</taxon>
        <taxon>Bacteroidota</taxon>
        <taxon>Bacteroidia</taxon>
        <taxon>Bacteroidales</taxon>
        <taxon>Prevotellaceae</taxon>
        <taxon>Hoylesella</taxon>
    </lineage>
</organism>
<keyword evidence="8" id="KW-1185">Reference proteome</keyword>
<reference evidence="7 8" key="1">
    <citation type="submission" date="2012-05" db="EMBL/GenBank/DDBJ databases">
        <authorList>
            <person name="Weinstock G."/>
            <person name="Sodergren E."/>
            <person name="Lobos E.A."/>
            <person name="Fulton L."/>
            <person name="Fulton R."/>
            <person name="Courtney L."/>
            <person name="Fronick C."/>
            <person name="O'Laughlin M."/>
            <person name="Godfrey J."/>
            <person name="Wilson R.M."/>
            <person name="Miner T."/>
            <person name="Farmer C."/>
            <person name="Delehaunty K."/>
            <person name="Cordes M."/>
            <person name="Minx P."/>
            <person name="Tomlinson C."/>
            <person name="Chen J."/>
            <person name="Wollam A."/>
            <person name="Pepin K.H."/>
            <person name="Bhonagiri V."/>
            <person name="Zhang X."/>
            <person name="Suruliraj S."/>
            <person name="Warren W."/>
            <person name="Mitreva M."/>
            <person name="Mardis E.R."/>
            <person name="Wilson R.K."/>
        </authorList>
    </citation>
    <scope>NUCLEOTIDE SEQUENCE [LARGE SCALE GENOMIC DNA]</scope>
    <source>
        <strain evidence="7 8">F0055</strain>
    </source>
</reference>
<keyword evidence="3 5" id="KW-1133">Transmembrane helix</keyword>
<gene>
    <name evidence="7" type="ORF">HMPREF9151_00597</name>
</gene>
<dbReference type="EMBL" id="AMEP01000044">
    <property type="protein sequence ID" value="EKY02890.1"/>
    <property type="molecule type" value="Genomic_DNA"/>
</dbReference>
<evidence type="ECO:0000256" key="5">
    <source>
        <dbReference type="SAM" id="Phobius"/>
    </source>
</evidence>
<feature type="domain" description="Methylamine utilisation protein MauE" evidence="6">
    <location>
        <begin position="6"/>
        <end position="140"/>
    </location>
</feature>
<evidence type="ECO:0000256" key="1">
    <source>
        <dbReference type="ARBA" id="ARBA00004141"/>
    </source>
</evidence>
<evidence type="ECO:0000256" key="2">
    <source>
        <dbReference type="ARBA" id="ARBA00022692"/>
    </source>
</evidence>
<sequence>MKAVIHIIINICRLLLAGTFIFSGYVKAIDPLGTQYKINDYLAAVHLAGVVPDWITLTASIGISALEFSLGIFLLFAIQRRLTSKLVLGFMGVMTFITLWIAIENPVKDCGCFGDAIQLSNTQTLLKNIVLLISAGVVAYRPLMMLRFVSKSNQWIVTNYTLVFIVVSSVICLYNLPMFDFRPYHIGADIRKGMEIPKDAPQPKYETTFIMSKGGVTKEFTLDNYPDSTWTFVDSKTVQTEAGYVPPIHDFSIQDITTGEDFTEQILARKGYTFLLISPHLEQADDSNFGGIDRIYEYAKQEKIPLLCLTASNEKAIKRWQDLTGAEYSFYRTDETTLKTIIRSNPGLVLLKNGVVVNKWSHNYLPKEEELRAPMEELKIGHVESDSIAGKITRIVLWFALPLILLTLADRLWAWTKWMKKKRRRNRIYQLLNKKKEHEKENCSR</sequence>
<feature type="transmembrane region" description="Helical" evidence="5">
    <location>
        <begin position="54"/>
        <end position="78"/>
    </location>
</feature>
<feature type="transmembrane region" description="Helical" evidence="5">
    <location>
        <begin position="7"/>
        <end position="26"/>
    </location>
</feature>
<accession>L1NI06</accession>
<protein>
    <submittedName>
        <fullName evidence="7">DoxX family protein</fullName>
    </submittedName>
</protein>
<dbReference type="STRING" id="1127699.HMPREF9151_00597"/>
<name>L1NI06_9BACT</name>
<dbReference type="GO" id="GO:0030416">
    <property type="term" value="P:methylamine metabolic process"/>
    <property type="evidence" value="ECO:0007669"/>
    <property type="project" value="InterPro"/>
</dbReference>
<dbReference type="HOGENOM" id="CLU_041394_0_0_10"/>
<feature type="transmembrane region" description="Helical" evidence="5">
    <location>
        <begin position="155"/>
        <end position="176"/>
    </location>
</feature>
<evidence type="ECO:0000259" key="6">
    <source>
        <dbReference type="Pfam" id="PF07291"/>
    </source>
</evidence>
<proteinExistence type="predicted"/>
<dbReference type="NCBIfam" id="NF045576">
    <property type="entry name" value="BT_3928_fam"/>
    <property type="match status" value="1"/>
</dbReference>
<keyword evidence="2 5" id="KW-0812">Transmembrane</keyword>
<comment type="subcellular location">
    <subcellularLocation>
        <location evidence="1">Membrane</location>
        <topology evidence="1">Multi-pass membrane protein</topology>
    </subcellularLocation>
</comment>